<organism evidence="2 3">
    <name type="scientific">Nakamurella aerolata</name>
    <dbReference type="NCBI Taxonomy" id="1656892"/>
    <lineage>
        <taxon>Bacteria</taxon>
        <taxon>Bacillati</taxon>
        <taxon>Actinomycetota</taxon>
        <taxon>Actinomycetes</taxon>
        <taxon>Nakamurellales</taxon>
        <taxon>Nakamurellaceae</taxon>
        <taxon>Nakamurella</taxon>
    </lineage>
</organism>
<comment type="caution">
    <text evidence="2">The sequence shown here is derived from an EMBL/GenBank/DDBJ whole genome shotgun (WGS) entry which is preliminary data.</text>
</comment>
<sequence>MRSMRMARRGVFAAGAAVALSATAGCTVFSSSRTTRTETVAAPPPTDPMDNLISMTRLHYLRLQAGASLGGAAAKLEPLAKDRLEHLKRLLAEQARTNRSTPAPATQAGQTVAPPASAAAAISSAVDDASVAQVAFTDQIANVSRYRAALFASIAACLATHRTVLAPS</sequence>
<gene>
    <name evidence="2" type="ORF">HKD39_00560</name>
</gene>
<evidence type="ECO:0000313" key="2">
    <source>
        <dbReference type="EMBL" id="NNG34233.1"/>
    </source>
</evidence>
<dbReference type="PROSITE" id="PS51257">
    <property type="entry name" value="PROKAR_LIPOPROTEIN"/>
    <property type="match status" value="1"/>
</dbReference>
<keyword evidence="1" id="KW-0732">Signal</keyword>
<accession>A0A849A4H6</accession>
<feature type="chain" id="PRO_5039335426" evidence="1">
    <location>
        <begin position="25"/>
        <end position="168"/>
    </location>
</feature>
<dbReference type="Proteomes" id="UP000562984">
    <property type="component" value="Unassembled WGS sequence"/>
</dbReference>
<reference evidence="2 3" key="1">
    <citation type="submission" date="2020-05" db="EMBL/GenBank/DDBJ databases">
        <title>Nakamurella sp. DB0629 isolated from air conditioner.</title>
        <authorList>
            <person name="Kim D.H."/>
            <person name="Kim D.-U."/>
        </authorList>
    </citation>
    <scope>NUCLEOTIDE SEQUENCE [LARGE SCALE GENOMIC DNA]</scope>
    <source>
        <strain evidence="2 3">DB0629</strain>
    </source>
</reference>
<dbReference type="AlphaFoldDB" id="A0A849A4H6"/>
<keyword evidence="3" id="KW-1185">Reference proteome</keyword>
<protein>
    <submittedName>
        <fullName evidence="2">Uncharacterized protein</fullName>
    </submittedName>
</protein>
<name>A0A849A4H6_9ACTN</name>
<feature type="signal peptide" evidence="1">
    <location>
        <begin position="1"/>
        <end position="24"/>
    </location>
</feature>
<evidence type="ECO:0000256" key="1">
    <source>
        <dbReference type="SAM" id="SignalP"/>
    </source>
</evidence>
<evidence type="ECO:0000313" key="3">
    <source>
        <dbReference type="Proteomes" id="UP000562984"/>
    </source>
</evidence>
<dbReference type="EMBL" id="JABEND010000001">
    <property type="protein sequence ID" value="NNG34233.1"/>
    <property type="molecule type" value="Genomic_DNA"/>
</dbReference>
<proteinExistence type="predicted"/>